<dbReference type="Proteomes" id="UP000267166">
    <property type="component" value="Unassembled WGS sequence"/>
</dbReference>
<evidence type="ECO:0000313" key="2">
    <source>
        <dbReference type="Proteomes" id="UP000267166"/>
    </source>
</evidence>
<name>A0A498D1R2_9GAMM</name>
<accession>A0A498D1R2</accession>
<reference evidence="1 2" key="1">
    <citation type="submission" date="2018-09" db="EMBL/GenBank/DDBJ databases">
        <title>The draft genome of Acinetobacter sp. strains.</title>
        <authorList>
            <person name="Qin J."/>
            <person name="Feng Y."/>
            <person name="Zong Z."/>
        </authorList>
    </citation>
    <scope>NUCLEOTIDE SEQUENCE [LARGE SCALE GENOMIC DNA]</scope>
    <source>
        <strain evidence="1 2">WCHAc060003</strain>
    </source>
</reference>
<sequence length="285" mass="33097">MIEHIDILKTALIQEFYQLYDYYYEDEIYACTLVFNKYLSIDYLAVSTKRSIFSEDEDSKQYLSPSDQWNVPKWRYRSSPAVDSGLTKFKFILADYFNSQHSFGNPLLDNPQPDASNNLDILLNAFKQAKEALVDSYGLDIDQILFFISIPTQPEIELQSARYLNPENRLLLNFLKIKEPKKKVDQPNNKRFKLTQADKDMLIDIAQLVEVEPYDYLQVAQAAYMLTLEPHFIDTNIYIQKLVQTIAAMPSGERGSCEMPKKEILARLSQFYHLSNFAQHPADSL</sequence>
<evidence type="ECO:0000313" key="1">
    <source>
        <dbReference type="EMBL" id="RLL37316.1"/>
    </source>
</evidence>
<proteinExistence type="predicted"/>
<dbReference type="AlphaFoldDB" id="A0A498D1R2"/>
<dbReference type="RefSeq" id="WP_121594148.1">
    <property type="nucleotide sequence ID" value="NZ_RCHD01000006.1"/>
</dbReference>
<organism evidence="1 2">
    <name type="scientific">Acinetobacter cumulans</name>
    <dbReference type="NCBI Taxonomy" id="2136182"/>
    <lineage>
        <taxon>Bacteria</taxon>
        <taxon>Pseudomonadati</taxon>
        <taxon>Pseudomonadota</taxon>
        <taxon>Gammaproteobacteria</taxon>
        <taxon>Moraxellales</taxon>
        <taxon>Moraxellaceae</taxon>
        <taxon>Acinetobacter</taxon>
    </lineage>
</organism>
<comment type="caution">
    <text evidence="1">The sequence shown here is derived from an EMBL/GenBank/DDBJ whole genome shotgun (WGS) entry which is preliminary data.</text>
</comment>
<gene>
    <name evidence="1" type="ORF">D9K80_03905</name>
</gene>
<dbReference type="EMBL" id="RCHD01000006">
    <property type="protein sequence ID" value="RLL37316.1"/>
    <property type="molecule type" value="Genomic_DNA"/>
</dbReference>
<protein>
    <submittedName>
        <fullName evidence="1">DUF4303 domain-containing protein</fullName>
    </submittedName>
</protein>